<evidence type="ECO:0000256" key="1">
    <source>
        <dbReference type="SAM" id="Phobius"/>
    </source>
</evidence>
<name>A0A0Q3TNW6_9BACI</name>
<sequence length="271" mass="30754">MLSIYLPIIVTIGEKGVFKMKKEYLLAITAFFMLSFTTVAITYAGEEATPAISIIKTYKEDINGDGKKEKIVLKETPNQQGGKYYKKIWSEIVFQNKSIVKIKYSPGLEPKIEFTDLNHDGIKDMLASSSTGGSGGIYNYHLNTIKDQKAVAIPLPPQLNLQGQFENNFKATINVTETKERFHLNVINRKKEYIQTGLYQENGKLNEPTELMIDPVAMYKITKVRGKKGYGLRSYRQVSGAYHADSLGVLTATWYFENGKWNLIKTKWAKR</sequence>
<evidence type="ECO:0008006" key="4">
    <source>
        <dbReference type="Google" id="ProtNLM"/>
    </source>
</evidence>
<dbReference type="Proteomes" id="UP000051888">
    <property type="component" value="Unassembled WGS sequence"/>
</dbReference>
<dbReference type="AlphaFoldDB" id="A0A0Q3TNW6"/>
<keyword evidence="1" id="KW-0812">Transmembrane</keyword>
<dbReference type="PATRIC" id="fig|157838.3.peg.2421"/>
<feature type="transmembrane region" description="Helical" evidence="1">
    <location>
        <begin position="24"/>
        <end position="45"/>
    </location>
</feature>
<proteinExistence type="predicted"/>
<reference evidence="2 3" key="1">
    <citation type="submission" date="2015-09" db="EMBL/GenBank/DDBJ databases">
        <title>Genome sequencing project for genomic taxonomy and phylogenomics of Bacillus-like bacteria.</title>
        <authorList>
            <person name="Liu B."/>
            <person name="Wang J."/>
            <person name="Zhu Y."/>
            <person name="Liu G."/>
            <person name="Chen Q."/>
            <person name="Chen Z."/>
            <person name="Lan J."/>
            <person name="Che J."/>
            <person name="Ge C."/>
            <person name="Shi H."/>
            <person name="Pan Z."/>
            <person name="Liu X."/>
        </authorList>
    </citation>
    <scope>NUCLEOTIDE SEQUENCE [LARGE SCALE GENOMIC DNA]</scope>
    <source>
        <strain evidence="2 3">LMG 18435</strain>
    </source>
</reference>
<gene>
    <name evidence="2" type="ORF">AN964_11010</name>
</gene>
<comment type="caution">
    <text evidence="2">The sequence shown here is derived from an EMBL/GenBank/DDBJ whole genome shotgun (WGS) entry which is preliminary data.</text>
</comment>
<keyword evidence="3" id="KW-1185">Reference proteome</keyword>
<organism evidence="2 3">
    <name type="scientific">Heyndrickxia shackletonii</name>
    <dbReference type="NCBI Taxonomy" id="157838"/>
    <lineage>
        <taxon>Bacteria</taxon>
        <taxon>Bacillati</taxon>
        <taxon>Bacillota</taxon>
        <taxon>Bacilli</taxon>
        <taxon>Bacillales</taxon>
        <taxon>Bacillaceae</taxon>
        <taxon>Heyndrickxia</taxon>
    </lineage>
</organism>
<keyword evidence="1" id="KW-1133">Transmembrane helix</keyword>
<evidence type="ECO:0000313" key="2">
    <source>
        <dbReference type="EMBL" id="KQL55465.1"/>
    </source>
</evidence>
<dbReference type="STRING" id="157838.AN964_11010"/>
<accession>A0A0Q3TNW6</accession>
<dbReference type="EMBL" id="LJJC01000004">
    <property type="protein sequence ID" value="KQL55465.1"/>
    <property type="molecule type" value="Genomic_DNA"/>
</dbReference>
<keyword evidence="1" id="KW-0472">Membrane</keyword>
<protein>
    <recommendedName>
        <fullName evidence="4">VCBS repeat-containing protein</fullName>
    </recommendedName>
</protein>
<evidence type="ECO:0000313" key="3">
    <source>
        <dbReference type="Proteomes" id="UP000051888"/>
    </source>
</evidence>